<evidence type="ECO:0000313" key="4">
    <source>
        <dbReference type="EMBL" id="EDV22499.1"/>
    </source>
</evidence>
<dbReference type="AlphaFoldDB" id="B3S4N6"/>
<dbReference type="OrthoDB" id="5242628at2759"/>
<dbReference type="InterPro" id="IPR009053">
    <property type="entry name" value="Prefoldin"/>
</dbReference>
<evidence type="ECO:0000313" key="5">
    <source>
        <dbReference type="Proteomes" id="UP000009022"/>
    </source>
</evidence>
<dbReference type="OMA" id="MFVAVPM"/>
<dbReference type="PhylomeDB" id="B3S4N6"/>
<keyword evidence="5" id="KW-1185">Reference proteome</keyword>
<organism evidence="4 5">
    <name type="scientific">Trichoplax adhaerens</name>
    <name type="common">Trichoplax reptans</name>
    <dbReference type="NCBI Taxonomy" id="10228"/>
    <lineage>
        <taxon>Eukaryota</taxon>
        <taxon>Metazoa</taxon>
        <taxon>Placozoa</taxon>
        <taxon>Uniplacotomia</taxon>
        <taxon>Trichoplacea</taxon>
        <taxon>Trichoplacidae</taxon>
        <taxon>Trichoplax</taxon>
    </lineage>
</organism>
<protein>
    <recommendedName>
        <fullName evidence="6">Prefoldin subunit 1</fullName>
    </recommendedName>
</protein>
<dbReference type="Gene3D" id="1.10.287.370">
    <property type="match status" value="1"/>
</dbReference>
<reference evidence="4 5" key="1">
    <citation type="journal article" date="2008" name="Nature">
        <title>The Trichoplax genome and the nature of placozoans.</title>
        <authorList>
            <person name="Srivastava M."/>
            <person name="Begovic E."/>
            <person name="Chapman J."/>
            <person name="Putnam N.H."/>
            <person name="Hellsten U."/>
            <person name="Kawashima T."/>
            <person name="Kuo A."/>
            <person name="Mitros T."/>
            <person name="Salamov A."/>
            <person name="Carpenter M.L."/>
            <person name="Signorovitch A.Y."/>
            <person name="Moreno M.A."/>
            <person name="Kamm K."/>
            <person name="Grimwood J."/>
            <person name="Schmutz J."/>
            <person name="Shapiro H."/>
            <person name="Grigoriev I.V."/>
            <person name="Buss L.W."/>
            <person name="Schierwater B."/>
            <person name="Dellaporta S.L."/>
            <person name="Rokhsar D.S."/>
        </authorList>
    </citation>
    <scope>NUCLEOTIDE SEQUENCE [LARGE SCALE GENOMIC DNA]</scope>
    <source>
        <strain evidence="4 5">Grell-BS-1999</strain>
    </source>
</reference>
<dbReference type="FunCoup" id="B3S4N6">
    <property type="interactions" value="1742"/>
</dbReference>
<evidence type="ECO:0000256" key="3">
    <source>
        <dbReference type="ARBA" id="ARBA00023186"/>
    </source>
</evidence>
<proteinExistence type="inferred from homology"/>
<gene>
    <name evidence="4" type="ORF">TRIADDRAFT_59152</name>
</gene>
<dbReference type="STRING" id="10228.B3S4N6"/>
<sequence length="121" mass="13812">MYDQLDVAIESALHIIVRYNVGSTRQLLTVWLFSKAFHELQVKVIDTTQQVKVTEAKIDQLKRGITRARLTDQELSNIPKGIKTYENLGRIFVSQSIEDIRKSLAERINAANDKIEKLNAS</sequence>
<name>B3S4N6_TRIAD</name>
<dbReference type="CTD" id="6756420"/>
<dbReference type="GO" id="GO:0016272">
    <property type="term" value="C:prefoldin complex"/>
    <property type="evidence" value="ECO:0007669"/>
    <property type="project" value="InterPro"/>
</dbReference>
<dbReference type="KEGG" id="tad:TRIADDRAFT_59152"/>
<evidence type="ECO:0000256" key="2">
    <source>
        <dbReference type="ARBA" id="ARBA00011695"/>
    </source>
</evidence>
<dbReference type="Proteomes" id="UP000009022">
    <property type="component" value="Unassembled WGS sequence"/>
</dbReference>
<dbReference type="RefSeq" id="XP_002115043.1">
    <property type="nucleotide sequence ID" value="XM_002115007.1"/>
</dbReference>
<dbReference type="HOGENOM" id="CLU_2041054_0_0_1"/>
<evidence type="ECO:0000256" key="1">
    <source>
        <dbReference type="ARBA" id="ARBA00008045"/>
    </source>
</evidence>
<dbReference type="InParanoid" id="B3S4N6"/>
<dbReference type="Pfam" id="PF01920">
    <property type="entry name" value="Prefoldin_2"/>
    <property type="match status" value="1"/>
</dbReference>
<comment type="similarity">
    <text evidence="1">Belongs to the prefoldin subunit beta family.</text>
</comment>
<dbReference type="GO" id="GO:0005737">
    <property type="term" value="C:cytoplasm"/>
    <property type="evidence" value="ECO:0000318"/>
    <property type="project" value="GO_Central"/>
</dbReference>
<dbReference type="InterPro" id="IPR002777">
    <property type="entry name" value="PFD_beta-like"/>
</dbReference>
<dbReference type="GO" id="GO:0051082">
    <property type="term" value="F:unfolded protein binding"/>
    <property type="evidence" value="ECO:0000318"/>
    <property type="project" value="GO_Central"/>
</dbReference>
<dbReference type="PANTHER" id="PTHR20903:SF0">
    <property type="entry name" value="PREFOLDIN SUBUNIT 1"/>
    <property type="match status" value="1"/>
</dbReference>
<accession>B3S4N6</accession>
<dbReference type="PANTHER" id="PTHR20903">
    <property type="entry name" value="PREFOLDIN SUBUNIT 1-RELATED"/>
    <property type="match status" value="1"/>
</dbReference>
<dbReference type="EMBL" id="DS985249">
    <property type="protein sequence ID" value="EDV22499.1"/>
    <property type="molecule type" value="Genomic_DNA"/>
</dbReference>
<keyword evidence="3" id="KW-0143">Chaperone</keyword>
<dbReference type="GeneID" id="6756420"/>
<comment type="subunit">
    <text evidence="2">Heterohexamer of two PFD-alpha type and four PFD-beta type subunits.</text>
</comment>
<dbReference type="SUPFAM" id="SSF46579">
    <property type="entry name" value="Prefoldin"/>
    <property type="match status" value="1"/>
</dbReference>
<evidence type="ECO:0008006" key="6">
    <source>
        <dbReference type="Google" id="ProtNLM"/>
    </source>
</evidence>
<dbReference type="GO" id="GO:0006457">
    <property type="term" value="P:protein folding"/>
    <property type="evidence" value="ECO:0000318"/>
    <property type="project" value="GO_Central"/>
</dbReference>
<dbReference type="GO" id="GO:0044183">
    <property type="term" value="F:protein folding chaperone"/>
    <property type="evidence" value="ECO:0000318"/>
    <property type="project" value="GO_Central"/>
</dbReference>
<dbReference type="eggNOG" id="KOG3501">
    <property type="taxonomic scope" value="Eukaryota"/>
</dbReference>